<evidence type="ECO:0000313" key="1">
    <source>
        <dbReference type="EMBL" id="KAF2166024.1"/>
    </source>
</evidence>
<dbReference type="GeneID" id="54566260"/>
<proteinExistence type="predicted"/>
<protein>
    <submittedName>
        <fullName evidence="1">Uncharacterized protein</fullName>
    </submittedName>
</protein>
<dbReference type="RefSeq" id="XP_033666913.1">
    <property type="nucleotide sequence ID" value="XM_033812988.1"/>
</dbReference>
<sequence>MAAISDIPREVLILVYVLCPDIRTAVRLSLSCREYREVWLENCKHIAKTILESEIPAYEDAAELAIAESRYRNQDTINACASASNAPDRGDPGVAQAPVHLWLPCLLRNAGLATAVYTEIEAWLMARPPDDPRWKVQFTPWPMSYYFVRQLALSYHLPTLRPALISALETCSPDTLQTHQQMSSFMVEWLSSEEQLRHGIPKADEERTLDDELKDNFSQPDWEQAHDVMFEAWERRGCRALLRGPHRGEEEN</sequence>
<organism evidence="1 2">
    <name type="scientific">Zasmidium cellare ATCC 36951</name>
    <dbReference type="NCBI Taxonomy" id="1080233"/>
    <lineage>
        <taxon>Eukaryota</taxon>
        <taxon>Fungi</taxon>
        <taxon>Dikarya</taxon>
        <taxon>Ascomycota</taxon>
        <taxon>Pezizomycotina</taxon>
        <taxon>Dothideomycetes</taxon>
        <taxon>Dothideomycetidae</taxon>
        <taxon>Mycosphaerellales</taxon>
        <taxon>Mycosphaerellaceae</taxon>
        <taxon>Zasmidium</taxon>
    </lineage>
</organism>
<dbReference type="AlphaFoldDB" id="A0A6A6CFP0"/>
<dbReference type="Proteomes" id="UP000799537">
    <property type="component" value="Unassembled WGS sequence"/>
</dbReference>
<accession>A0A6A6CFP0</accession>
<evidence type="ECO:0000313" key="2">
    <source>
        <dbReference type="Proteomes" id="UP000799537"/>
    </source>
</evidence>
<gene>
    <name evidence="1" type="ORF">M409DRAFT_55374</name>
</gene>
<dbReference type="EMBL" id="ML993598">
    <property type="protein sequence ID" value="KAF2166024.1"/>
    <property type="molecule type" value="Genomic_DNA"/>
</dbReference>
<dbReference type="OrthoDB" id="3853505at2759"/>
<reference evidence="1" key="1">
    <citation type="journal article" date="2020" name="Stud. Mycol.">
        <title>101 Dothideomycetes genomes: a test case for predicting lifestyles and emergence of pathogens.</title>
        <authorList>
            <person name="Haridas S."/>
            <person name="Albert R."/>
            <person name="Binder M."/>
            <person name="Bloem J."/>
            <person name="Labutti K."/>
            <person name="Salamov A."/>
            <person name="Andreopoulos B."/>
            <person name="Baker S."/>
            <person name="Barry K."/>
            <person name="Bills G."/>
            <person name="Bluhm B."/>
            <person name="Cannon C."/>
            <person name="Castanera R."/>
            <person name="Culley D."/>
            <person name="Daum C."/>
            <person name="Ezra D."/>
            <person name="Gonzalez J."/>
            <person name="Henrissat B."/>
            <person name="Kuo A."/>
            <person name="Liang C."/>
            <person name="Lipzen A."/>
            <person name="Lutzoni F."/>
            <person name="Magnuson J."/>
            <person name="Mondo S."/>
            <person name="Nolan M."/>
            <person name="Ohm R."/>
            <person name="Pangilinan J."/>
            <person name="Park H.-J."/>
            <person name="Ramirez L."/>
            <person name="Alfaro M."/>
            <person name="Sun H."/>
            <person name="Tritt A."/>
            <person name="Yoshinaga Y."/>
            <person name="Zwiers L.-H."/>
            <person name="Turgeon B."/>
            <person name="Goodwin S."/>
            <person name="Spatafora J."/>
            <person name="Crous P."/>
            <person name="Grigoriev I."/>
        </authorList>
    </citation>
    <scope>NUCLEOTIDE SEQUENCE</scope>
    <source>
        <strain evidence="1">ATCC 36951</strain>
    </source>
</reference>
<keyword evidence="2" id="KW-1185">Reference proteome</keyword>
<name>A0A6A6CFP0_ZASCE</name>